<feature type="compositionally biased region" description="Low complexity" evidence="16">
    <location>
        <begin position="664"/>
        <end position="677"/>
    </location>
</feature>
<keyword evidence="13" id="KW-0804">Transcription</keyword>
<feature type="domain" description="HSA" evidence="19">
    <location>
        <begin position="328"/>
        <end position="402"/>
    </location>
</feature>
<feature type="region of interest" description="Disordered" evidence="16">
    <location>
        <begin position="1"/>
        <end position="249"/>
    </location>
</feature>
<feature type="domain" description="Helicase ATP-binding" evidence="17">
    <location>
        <begin position="822"/>
        <end position="987"/>
    </location>
</feature>
<feature type="compositionally biased region" description="Polar residues" evidence="16">
    <location>
        <begin position="752"/>
        <end position="763"/>
    </location>
</feature>
<dbReference type="InterPro" id="IPR001650">
    <property type="entry name" value="Helicase_C-like"/>
</dbReference>
<keyword evidence="10" id="KW-0805">Transcription regulation</keyword>
<keyword evidence="12" id="KW-0010">Activator</keyword>
<dbReference type="SUPFAM" id="SSF52540">
    <property type="entry name" value="P-loop containing nucleoside triphosphate hydrolases"/>
    <property type="match status" value="2"/>
</dbReference>
<dbReference type="CDD" id="cd18793">
    <property type="entry name" value="SF2_C_SNF"/>
    <property type="match status" value="1"/>
</dbReference>
<feature type="compositionally biased region" description="Acidic residues" evidence="16">
    <location>
        <begin position="562"/>
        <end position="606"/>
    </location>
</feature>
<keyword evidence="9" id="KW-0156">Chromatin regulator</keyword>
<evidence type="ECO:0000256" key="7">
    <source>
        <dbReference type="ARBA" id="ARBA00022806"/>
    </source>
</evidence>
<dbReference type="Pfam" id="PF07529">
    <property type="entry name" value="HSA"/>
    <property type="match status" value="1"/>
</dbReference>
<evidence type="ECO:0000256" key="1">
    <source>
        <dbReference type="ARBA" id="ARBA00004123"/>
    </source>
</evidence>
<dbReference type="GO" id="GO:0042393">
    <property type="term" value="F:histone binding"/>
    <property type="evidence" value="ECO:0007669"/>
    <property type="project" value="TreeGrafter"/>
</dbReference>
<keyword evidence="11" id="KW-0238">DNA-binding</keyword>
<accession>A0A9W9XPH3</accession>
<dbReference type="Gene3D" id="1.20.120.850">
    <property type="entry name" value="SWI2/SNF2 ATPases, N-terminal domain"/>
    <property type="match status" value="1"/>
</dbReference>
<evidence type="ECO:0000256" key="13">
    <source>
        <dbReference type="ARBA" id="ARBA00023163"/>
    </source>
</evidence>
<keyword evidence="8" id="KW-0067">ATP-binding</keyword>
<comment type="subunit">
    <text evidence="3">Component of the SWR1 chromatin-remodeling complex.</text>
</comment>
<evidence type="ECO:0000313" key="21">
    <source>
        <dbReference type="Proteomes" id="UP001149954"/>
    </source>
</evidence>
<dbReference type="InterPro" id="IPR014001">
    <property type="entry name" value="Helicase_ATP-bd"/>
</dbReference>
<evidence type="ECO:0000256" key="12">
    <source>
        <dbReference type="ARBA" id="ARBA00023159"/>
    </source>
</evidence>
<dbReference type="Gene3D" id="3.40.50.300">
    <property type="entry name" value="P-loop containing nucleotide triphosphate hydrolases"/>
    <property type="match status" value="1"/>
</dbReference>
<keyword evidence="6" id="KW-0378">Hydrolase</keyword>
<feature type="compositionally biased region" description="Basic and acidic residues" evidence="16">
    <location>
        <begin position="1563"/>
        <end position="1586"/>
    </location>
</feature>
<reference evidence="20" key="1">
    <citation type="submission" date="2022-12" db="EMBL/GenBank/DDBJ databases">
        <authorList>
            <person name="Petersen C."/>
        </authorList>
    </citation>
    <scope>NUCLEOTIDE SEQUENCE</scope>
    <source>
        <strain evidence="20">IBT 29495</strain>
    </source>
</reference>
<dbReference type="OrthoDB" id="372624at2759"/>
<dbReference type="GO" id="GO:0003678">
    <property type="term" value="F:DNA helicase activity"/>
    <property type="evidence" value="ECO:0007669"/>
    <property type="project" value="UniProtKB-EC"/>
</dbReference>
<dbReference type="GO" id="GO:0005524">
    <property type="term" value="F:ATP binding"/>
    <property type="evidence" value="ECO:0007669"/>
    <property type="project" value="UniProtKB-KW"/>
</dbReference>
<feature type="compositionally biased region" description="Polar residues" evidence="16">
    <location>
        <begin position="19"/>
        <end position="35"/>
    </location>
</feature>
<evidence type="ECO:0000256" key="15">
    <source>
        <dbReference type="ARBA" id="ARBA00047995"/>
    </source>
</evidence>
<dbReference type="InterPro" id="IPR050520">
    <property type="entry name" value="INO80/SWR1_helicase"/>
</dbReference>
<feature type="region of interest" description="Disordered" evidence="16">
    <location>
        <begin position="1636"/>
        <end position="1659"/>
    </location>
</feature>
<feature type="compositionally biased region" description="Basic residues" evidence="16">
    <location>
        <begin position="1643"/>
        <end position="1659"/>
    </location>
</feature>
<evidence type="ECO:0000313" key="20">
    <source>
        <dbReference type="EMBL" id="KAJ5496335.1"/>
    </source>
</evidence>
<name>A0A9W9XPH3_9EURO</name>
<feature type="compositionally biased region" description="Polar residues" evidence="16">
    <location>
        <begin position="531"/>
        <end position="542"/>
    </location>
</feature>
<dbReference type="InterPro" id="IPR014012">
    <property type="entry name" value="HSA_dom"/>
</dbReference>
<feature type="region of interest" description="Disordered" evidence="16">
    <location>
        <begin position="748"/>
        <end position="779"/>
    </location>
</feature>
<gene>
    <name evidence="20" type="ORF">N7463_008322</name>
</gene>
<comment type="catalytic activity">
    <reaction evidence="15">
        <text>ATP + H2O = ADP + phosphate + H(+)</text>
        <dbReference type="Rhea" id="RHEA:13065"/>
        <dbReference type="ChEBI" id="CHEBI:15377"/>
        <dbReference type="ChEBI" id="CHEBI:15378"/>
        <dbReference type="ChEBI" id="CHEBI:30616"/>
        <dbReference type="ChEBI" id="CHEBI:43474"/>
        <dbReference type="ChEBI" id="CHEBI:456216"/>
        <dbReference type="EC" id="3.6.4.12"/>
    </reaction>
</comment>
<dbReference type="FunFam" id="3.40.50.10810:FF:000005">
    <property type="entry name" value="Photoperiod-independent early flowering 1"/>
    <property type="match status" value="1"/>
</dbReference>
<dbReference type="SMART" id="SM00490">
    <property type="entry name" value="HELICc"/>
    <property type="match status" value="1"/>
</dbReference>
<feature type="domain" description="Helicase C-terminal" evidence="18">
    <location>
        <begin position="1362"/>
        <end position="1512"/>
    </location>
</feature>
<evidence type="ECO:0000256" key="4">
    <source>
        <dbReference type="ARBA" id="ARBA00012551"/>
    </source>
</evidence>
<dbReference type="InterPro" id="IPR038718">
    <property type="entry name" value="SNF2-like_sf"/>
</dbReference>
<evidence type="ECO:0000256" key="10">
    <source>
        <dbReference type="ARBA" id="ARBA00023015"/>
    </source>
</evidence>
<dbReference type="Gene3D" id="3.40.50.10810">
    <property type="entry name" value="Tandem AAA-ATPase domain"/>
    <property type="match status" value="1"/>
</dbReference>
<evidence type="ECO:0000256" key="6">
    <source>
        <dbReference type="ARBA" id="ARBA00022801"/>
    </source>
</evidence>
<evidence type="ECO:0000256" key="9">
    <source>
        <dbReference type="ARBA" id="ARBA00022853"/>
    </source>
</evidence>
<protein>
    <recommendedName>
        <fullName evidence="4">DNA helicase</fullName>
        <ecNumber evidence="4">3.6.4.12</ecNumber>
    </recommendedName>
</protein>
<comment type="similarity">
    <text evidence="2">Belongs to the SNF2/RAD54 helicase family. SWR1 subfamily.</text>
</comment>
<dbReference type="EC" id="3.6.4.12" evidence="4"/>
<evidence type="ECO:0000256" key="2">
    <source>
        <dbReference type="ARBA" id="ARBA00009220"/>
    </source>
</evidence>
<dbReference type="PROSITE" id="PS51194">
    <property type="entry name" value="HELICASE_CTER"/>
    <property type="match status" value="1"/>
</dbReference>
<dbReference type="Proteomes" id="UP001149954">
    <property type="component" value="Unassembled WGS sequence"/>
</dbReference>
<comment type="subcellular location">
    <subcellularLocation>
        <location evidence="1">Nucleus</location>
    </subcellularLocation>
</comment>
<dbReference type="PANTHER" id="PTHR45685:SF1">
    <property type="entry name" value="HELICASE SRCAP"/>
    <property type="match status" value="1"/>
</dbReference>
<dbReference type="PROSITE" id="PS51192">
    <property type="entry name" value="HELICASE_ATP_BIND_1"/>
    <property type="match status" value="1"/>
</dbReference>
<evidence type="ECO:0000256" key="3">
    <source>
        <dbReference type="ARBA" id="ARBA00011826"/>
    </source>
</evidence>
<keyword evidence="5" id="KW-0547">Nucleotide-binding</keyword>
<dbReference type="GO" id="GO:0003677">
    <property type="term" value="F:DNA binding"/>
    <property type="evidence" value="ECO:0007669"/>
    <property type="project" value="UniProtKB-KW"/>
</dbReference>
<feature type="compositionally biased region" description="Basic and acidic residues" evidence="16">
    <location>
        <begin position="621"/>
        <end position="644"/>
    </location>
</feature>
<dbReference type="GO" id="GO:0006338">
    <property type="term" value="P:chromatin remodeling"/>
    <property type="evidence" value="ECO:0007669"/>
    <property type="project" value="TreeGrafter"/>
</dbReference>
<evidence type="ECO:0000259" key="19">
    <source>
        <dbReference type="PROSITE" id="PS51204"/>
    </source>
</evidence>
<evidence type="ECO:0000259" key="18">
    <source>
        <dbReference type="PROSITE" id="PS51194"/>
    </source>
</evidence>
<dbReference type="InterPro" id="IPR000330">
    <property type="entry name" value="SNF2_N"/>
</dbReference>
<keyword evidence="7" id="KW-0347">Helicase</keyword>
<reference evidence="20" key="2">
    <citation type="journal article" date="2023" name="IMA Fungus">
        <title>Comparative genomic study of the Penicillium genus elucidates a diverse pangenome and 15 lateral gene transfer events.</title>
        <authorList>
            <person name="Petersen C."/>
            <person name="Sorensen T."/>
            <person name="Nielsen M.R."/>
            <person name="Sondergaard T.E."/>
            <person name="Sorensen J.L."/>
            <person name="Fitzpatrick D.A."/>
            <person name="Frisvad J.C."/>
            <person name="Nielsen K.L."/>
        </authorList>
    </citation>
    <scope>NUCLEOTIDE SEQUENCE</scope>
    <source>
        <strain evidence="20">IBT 29495</strain>
    </source>
</reference>
<dbReference type="Pfam" id="PF00271">
    <property type="entry name" value="Helicase_C"/>
    <property type="match status" value="1"/>
</dbReference>
<dbReference type="InterPro" id="IPR027417">
    <property type="entry name" value="P-loop_NTPase"/>
</dbReference>
<feature type="compositionally biased region" description="Acidic residues" evidence="16">
    <location>
        <begin position="645"/>
        <end position="657"/>
    </location>
</feature>
<dbReference type="SMART" id="SM00487">
    <property type="entry name" value="DEXDc"/>
    <property type="match status" value="1"/>
</dbReference>
<proteinExistence type="inferred from homology"/>
<feature type="compositionally biased region" description="Polar residues" evidence="16">
    <location>
        <begin position="139"/>
        <end position="152"/>
    </location>
</feature>
<organism evidence="20 21">
    <name type="scientific">Penicillium fimorum</name>
    <dbReference type="NCBI Taxonomy" id="1882269"/>
    <lineage>
        <taxon>Eukaryota</taxon>
        <taxon>Fungi</taxon>
        <taxon>Dikarya</taxon>
        <taxon>Ascomycota</taxon>
        <taxon>Pezizomycotina</taxon>
        <taxon>Eurotiomycetes</taxon>
        <taxon>Eurotiomycetidae</taxon>
        <taxon>Eurotiales</taxon>
        <taxon>Aspergillaceae</taxon>
        <taxon>Penicillium</taxon>
    </lineage>
</organism>
<dbReference type="Pfam" id="PF00176">
    <property type="entry name" value="SNF2-rel_dom"/>
    <property type="match status" value="1"/>
</dbReference>
<evidence type="ECO:0000256" key="8">
    <source>
        <dbReference type="ARBA" id="ARBA00022840"/>
    </source>
</evidence>
<feature type="compositionally biased region" description="Basic and acidic residues" evidence="16">
    <location>
        <begin position="36"/>
        <end position="60"/>
    </location>
</feature>
<dbReference type="GO" id="GO:0016887">
    <property type="term" value="F:ATP hydrolysis activity"/>
    <property type="evidence" value="ECO:0007669"/>
    <property type="project" value="TreeGrafter"/>
</dbReference>
<keyword evidence="21" id="KW-1185">Reference proteome</keyword>
<feature type="region of interest" description="Disordered" evidence="16">
    <location>
        <begin position="453"/>
        <end position="713"/>
    </location>
</feature>
<dbReference type="PANTHER" id="PTHR45685">
    <property type="entry name" value="HELICASE SRCAP-RELATED"/>
    <property type="match status" value="1"/>
</dbReference>
<feature type="compositionally biased region" description="Acidic residues" evidence="16">
    <location>
        <begin position="481"/>
        <end position="505"/>
    </location>
</feature>
<comment type="caution">
    <text evidence="20">The sequence shown here is derived from an EMBL/GenBank/DDBJ whole genome shotgun (WGS) entry which is preliminary data.</text>
</comment>
<dbReference type="InterPro" id="IPR049730">
    <property type="entry name" value="SNF2/RAD54-like_C"/>
</dbReference>
<sequence>MQNGNPNGPSPQDERVTPVSDSTPLKGSIIENPSDSTHHELIPSEPKDVEAVHQTEEPPSKKRRLTDSSLSQRSTPRPPSPPWKKAGFDGPTSFLSEGKRRSSRTNAVPIEFQTGSDKRHTRGAQNKNVGKSARDGSKPVTSSPLSVTQSRADVNGKVGGKATANGSPRVPSRAASKPQRISQTPAPKPSHSRAKSRSSATLPRPTGANANGTSSRSLRDRPSLSNLSQEVNGASGDVRMDVKELEQGSTKIPKLRIKLNKPVLPIRHPGHIPQKKHTSFREWVYQNDSSNILSEEEAVVEARKRREVMTAAEPGGPLSPQVCSAYITEQQEEPPPQYSHQDHLVSHALYFQKLLDKEHKRHRQTAKLFAQWCADAYRKRHKNPEDILREQQEEMRGKRKQLSKDLQKMFDLTRADIDRVRLARWEEERKMEDQQALDRAIKKSTMLFEKRRSEILGELPSDAPVTSDDEDGASGLSSGSAEEDESNMSDSESGTDDEANVDDDATLTAEELRLKYANLPTEDYTDRMSIASGSTAMTNPNESLDPEAVLDDFDSHATPEDNQLDDVDSVLMDDSDASTDMDDDMGDSDEEEEELSEEESEEDDESGSGLLGFFSKNETPVLKEGDEALAADHHEQDIDIKSASDGEDDNDFEDPDEVSLVPIGPTTTEGTSTETTPLQIASEASPATRGETPAIDTPMEGELAEAEAEEATPADVVELESAILETEEATPADTADDIDHPQPMEVDHVHASQPSRDMSSEPSPGTVATKPSEPNSVSSLEPAIEKALQISHLPAPGLQTPIPSILRGTLREYQHYGLDWLAGLYNNHINGILADEMGLGKTIQTIALLAHLAVDHGIWGPHLVVVPTSVMLNWEMEFKKWCPGFKIMTYYGNQEERKQKRRGWTDDNAWNVLITSYQLVLQDQMSLKRKDWHYMILDEAHNIKNFRSQRWQALLTFKSRARLLLTGTPLQNNLTELWSLLFFLMPSDGTNGGVEGFADLKDFSEWFRRPVEQILEHGRETMDEEAKGVITKLHTVLRPYLLRRLKADVEKQMPGKYEHVVYCRLSKRQRYLYDGFMSMAQTKETLASGNFLSIIHCLMQLRKVCNHPDLFETRPISTSFAMPRSVAMDFNIKESLVRRRLLFEHPLTKIDLDFLNLAPISREDISRRLADDSIRLMAIGPFKTLRERQYNRTNWEMGFDGSNMQTILESLENACRKRRMAELERCLYFESKRHGRRPVYGSSLIEFLRAGTKEHALSNAPLRKRSMADWLSSRSSVLASMILTVEERALEMHGYVQRFACVTPAAVAAGMNEAALTPVETRLLTNNRPNPPYDPFHEARMRLSIAFPDKRLLQYDCGKLQRLDKLLRDLKAGGHRALIFTQMTKMLDILEQFLNIHGHRYLRLDGTTKVESRQMLTERFNSDPRILAFILSSRSGGLGINLTGADTVIFYDLDWNPAMDKQCQDRCHRIGQTRDVHIYRFVSEYTIESNILRKANQKRMLDDVIIQEGEFTTDYFTKLNVQGIAEPDERDGQDEASAAMDRVLGNRVGGTRVFEAAEDKEDLDAAKNAQKEQEHADDGDFEEHSASHGTPAQAGTPLAVEEAVTVPVSGDAELEPGHIDDYLLRFMEWNMRDDPLVLPADKSKKKSKKGKEHHLKRRR</sequence>
<evidence type="ECO:0000256" key="5">
    <source>
        <dbReference type="ARBA" id="ARBA00022741"/>
    </source>
</evidence>
<dbReference type="EMBL" id="JAPWDS010000005">
    <property type="protein sequence ID" value="KAJ5496335.1"/>
    <property type="molecule type" value="Genomic_DNA"/>
</dbReference>
<dbReference type="PROSITE" id="PS00690">
    <property type="entry name" value="DEAH_ATP_HELICASE"/>
    <property type="match status" value="1"/>
</dbReference>
<keyword evidence="14" id="KW-0539">Nucleus</keyword>
<evidence type="ECO:0000259" key="17">
    <source>
        <dbReference type="PROSITE" id="PS51192"/>
    </source>
</evidence>
<evidence type="ECO:0000256" key="11">
    <source>
        <dbReference type="ARBA" id="ARBA00023125"/>
    </source>
</evidence>
<feature type="region of interest" description="Disordered" evidence="16">
    <location>
        <begin position="1554"/>
        <end position="1594"/>
    </location>
</feature>
<feature type="compositionally biased region" description="Acidic residues" evidence="16">
    <location>
        <begin position="702"/>
        <end position="712"/>
    </location>
</feature>
<dbReference type="PROSITE" id="PS51204">
    <property type="entry name" value="HSA"/>
    <property type="match status" value="1"/>
</dbReference>
<dbReference type="CDD" id="cd18003">
    <property type="entry name" value="DEXQc_SRCAP"/>
    <property type="match status" value="1"/>
</dbReference>
<dbReference type="GO" id="GO:0000812">
    <property type="term" value="C:Swr1 complex"/>
    <property type="evidence" value="ECO:0007669"/>
    <property type="project" value="TreeGrafter"/>
</dbReference>
<evidence type="ECO:0000256" key="16">
    <source>
        <dbReference type="SAM" id="MobiDB-lite"/>
    </source>
</evidence>
<evidence type="ECO:0000256" key="14">
    <source>
        <dbReference type="ARBA" id="ARBA00023242"/>
    </source>
</evidence>
<dbReference type="InterPro" id="IPR002464">
    <property type="entry name" value="DNA/RNA_helicase_DEAH_CS"/>
</dbReference>
<dbReference type="FunFam" id="3.40.50.300:FF:000655">
    <property type="entry name" value="Protein PHOTOPERIOD-INDEPENDENT EARLY FLOWERING 1"/>
    <property type="match status" value="1"/>
</dbReference>